<comment type="caution">
    <text evidence="1">The sequence shown here is derived from an EMBL/GenBank/DDBJ whole genome shotgun (WGS) entry which is preliminary data.</text>
</comment>
<organism evidence="1 2">
    <name type="scientific">Paraburkholderia silvatlantica</name>
    <dbReference type="NCBI Taxonomy" id="321895"/>
    <lineage>
        <taxon>Bacteria</taxon>
        <taxon>Pseudomonadati</taxon>
        <taxon>Pseudomonadota</taxon>
        <taxon>Betaproteobacteria</taxon>
        <taxon>Burkholderiales</taxon>
        <taxon>Burkholderiaceae</taxon>
        <taxon>Paraburkholderia</taxon>
    </lineage>
</organism>
<name>A0A2V4T3U4_9BURK</name>
<dbReference type="EMBL" id="QJSQ01000022">
    <property type="protein sequence ID" value="PYE18398.1"/>
    <property type="molecule type" value="Genomic_DNA"/>
</dbReference>
<evidence type="ECO:0000313" key="2">
    <source>
        <dbReference type="Proteomes" id="UP000247772"/>
    </source>
</evidence>
<sequence length="78" mass="8494">MTLHQAAFPLKASLGQPQFCALSAILQSIEPAFDGHAFLVAALDDLESLTLMERVRRASAAMPLARVHCEATTLCWHC</sequence>
<dbReference type="Proteomes" id="UP000247772">
    <property type="component" value="Unassembled WGS sequence"/>
</dbReference>
<dbReference type="AlphaFoldDB" id="A0A2V4T3U4"/>
<evidence type="ECO:0000313" key="1">
    <source>
        <dbReference type="EMBL" id="PYE18398.1"/>
    </source>
</evidence>
<proteinExistence type="predicted"/>
<protein>
    <submittedName>
        <fullName evidence="1">Uncharacterized protein</fullName>
    </submittedName>
</protein>
<reference evidence="1 2" key="1">
    <citation type="submission" date="2018-06" db="EMBL/GenBank/DDBJ databases">
        <title>Genomic Encyclopedia of Type Strains, Phase IV (KMG-V): Genome sequencing to study the core and pangenomes of soil and plant-associated prokaryotes.</title>
        <authorList>
            <person name="Whitman W."/>
        </authorList>
    </citation>
    <scope>NUCLEOTIDE SEQUENCE [LARGE SCALE GENOMIC DNA]</scope>
    <source>
        <strain evidence="1 2">SRCL-318</strain>
    </source>
</reference>
<gene>
    <name evidence="1" type="ORF">C7410_122100</name>
</gene>
<accession>A0A2V4T3U4</accession>